<dbReference type="NCBIfam" id="NF006058">
    <property type="entry name" value="PRK08206.1"/>
    <property type="match status" value="1"/>
</dbReference>
<evidence type="ECO:0000259" key="1">
    <source>
        <dbReference type="Pfam" id="PF00291"/>
    </source>
</evidence>
<dbReference type="SUPFAM" id="SSF53686">
    <property type="entry name" value="Tryptophan synthase beta subunit-like PLP-dependent enzymes"/>
    <property type="match status" value="1"/>
</dbReference>
<accession>A0A6A6V2S0</accession>
<evidence type="ECO:0000313" key="2">
    <source>
        <dbReference type="EMBL" id="KAF2743900.1"/>
    </source>
</evidence>
<dbReference type="InterPro" id="IPR001926">
    <property type="entry name" value="TrpB-like_PALP"/>
</dbReference>
<protein>
    <submittedName>
        <fullName evidence="2">Tryptophan synthase beta subunit-like PLP-dependent enzyme</fullName>
    </submittedName>
</protein>
<reference evidence="2" key="1">
    <citation type="journal article" date="2020" name="Stud. Mycol.">
        <title>101 Dothideomycetes genomes: a test case for predicting lifestyles and emergence of pathogens.</title>
        <authorList>
            <person name="Haridas S."/>
            <person name="Albert R."/>
            <person name="Binder M."/>
            <person name="Bloem J."/>
            <person name="Labutti K."/>
            <person name="Salamov A."/>
            <person name="Andreopoulos B."/>
            <person name="Baker S."/>
            <person name="Barry K."/>
            <person name="Bills G."/>
            <person name="Bluhm B."/>
            <person name="Cannon C."/>
            <person name="Castanera R."/>
            <person name="Culley D."/>
            <person name="Daum C."/>
            <person name="Ezra D."/>
            <person name="Gonzalez J."/>
            <person name="Henrissat B."/>
            <person name="Kuo A."/>
            <person name="Liang C."/>
            <person name="Lipzen A."/>
            <person name="Lutzoni F."/>
            <person name="Magnuson J."/>
            <person name="Mondo S."/>
            <person name="Nolan M."/>
            <person name="Ohm R."/>
            <person name="Pangilinan J."/>
            <person name="Park H.-J."/>
            <person name="Ramirez L."/>
            <person name="Alfaro M."/>
            <person name="Sun H."/>
            <person name="Tritt A."/>
            <person name="Yoshinaga Y."/>
            <person name="Zwiers L.-H."/>
            <person name="Turgeon B."/>
            <person name="Goodwin S."/>
            <person name="Spatafora J."/>
            <person name="Crous P."/>
            <person name="Grigoriev I."/>
        </authorList>
    </citation>
    <scope>NUCLEOTIDE SEQUENCE</scope>
    <source>
        <strain evidence="2">CBS 119925</strain>
    </source>
</reference>
<sequence length="369" mass="40004">MSPFNTYFNPSASTWTYDGPQPDPAVEAFHRQLPDYNLTPLVELPEVAKELGIKHAFLKDESHRFGLPAFKILGASWAIYNAVASHCKQPLPCSLEELGKTAREQGVRLITCTEGNWGRATARMAKYLQVPATVFVPKYMDRLTQDKISSEGAEVVVVEGDYDESIQAARKAAEAEGSLLVMDVSWAGYEQIPWLVSEGYSTMLTEVDRQLQEQAGTSATHAFASVGVGSWAQAVCMHYKTEGRHATVVAVEPESAACLQTSLKAGKVTPITTGETIMNGMNCGTVSHIAWDILRKGVDASVVVSDVDVHRDVQYLHGIGVRNGPCGAAPLSALRKLMGDGDREKLSLGSDAVVVLFSTEGARDYEVPK</sequence>
<dbReference type="Pfam" id="PF00291">
    <property type="entry name" value="PALP"/>
    <property type="match status" value="1"/>
</dbReference>
<organism evidence="2 3">
    <name type="scientific">Sporormia fimetaria CBS 119925</name>
    <dbReference type="NCBI Taxonomy" id="1340428"/>
    <lineage>
        <taxon>Eukaryota</taxon>
        <taxon>Fungi</taxon>
        <taxon>Dikarya</taxon>
        <taxon>Ascomycota</taxon>
        <taxon>Pezizomycotina</taxon>
        <taxon>Dothideomycetes</taxon>
        <taxon>Pleosporomycetidae</taxon>
        <taxon>Pleosporales</taxon>
        <taxon>Sporormiaceae</taxon>
        <taxon>Sporormia</taxon>
    </lineage>
</organism>
<dbReference type="PANTHER" id="PTHR42937">
    <property type="match status" value="1"/>
</dbReference>
<dbReference type="InterPro" id="IPR036052">
    <property type="entry name" value="TrpB-like_PALP_sf"/>
</dbReference>
<dbReference type="EMBL" id="MU006593">
    <property type="protein sequence ID" value="KAF2743900.1"/>
    <property type="molecule type" value="Genomic_DNA"/>
</dbReference>
<dbReference type="CDD" id="cd00640">
    <property type="entry name" value="Trp-synth-beta_II"/>
    <property type="match status" value="1"/>
</dbReference>
<dbReference type="AlphaFoldDB" id="A0A6A6V2S0"/>
<keyword evidence="3" id="KW-1185">Reference proteome</keyword>
<name>A0A6A6V2S0_9PLEO</name>
<dbReference type="OrthoDB" id="10059875at2759"/>
<dbReference type="Proteomes" id="UP000799440">
    <property type="component" value="Unassembled WGS sequence"/>
</dbReference>
<dbReference type="PANTHER" id="PTHR42937:SF1">
    <property type="entry name" value="DIAMINOPROPIONATE AMMONIA-LYASE"/>
    <property type="match status" value="1"/>
</dbReference>
<proteinExistence type="predicted"/>
<feature type="domain" description="Tryptophan synthase beta chain-like PALP" evidence="1">
    <location>
        <begin position="37"/>
        <end position="356"/>
    </location>
</feature>
<evidence type="ECO:0000313" key="3">
    <source>
        <dbReference type="Proteomes" id="UP000799440"/>
    </source>
</evidence>
<dbReference type="Gene3D" id="3.40.50.1100">
    <property type="match status" value="3"/>
</dbReference>
<gene>
    <name evidence="2" type="ORF">M011DRAFT_409676</name>
</gene>